<keyword evidence="6" id="KW-1185">Reference proteome</keyword>
<evidence type="ECO:0000256" key="3">
    <source>
        <dbReference type="SAM" id="SignalP"/>
    </source>
</evidence>
<dbReference type="STRING" id="547042.BACCOPRO_02271"/>
<dbReference type="Proteomes" id="UP000014073">
    <property type="component" value="Unassembled WGS sequence"/>
</dbReference>
<protein>
    <recommendedName>
        <fullName evidence="4">SbsA Ig-like domain-containing protein</fullName>
    </recommendedName>
</protein>
<evidence type="ECO:0000256" key="2">
    <source>
        <dbReference type="SAM" id="Coils"/>
    </source>
</evidence>
<feature type="coiled-coil region" evidence="2">
    <location>
        <begin position="367"/>
        <end position="397"/>
    </location>
</feature>
<dbReference type="GO" id="GO:0030246">
    <property type="term" value="F:carbohydrate binding"/>
    <property type="evidence" value="ECO:0007669"/>
    <property type="project" value="InterPro"/>
</dbReference>
<dbReference type="EMBL" id="ACBW01000152">
    <property type="protein sequence ID" value="EEF76765.1"/>
    <property type="molecule type" value="Genomic_DNA"/>
</dbReference>
<keyword evidence="2" id="KW-0175">Coiled coil</keyword>
<dbReference type="Pfam" id="PF13205">
    <property type="entry name" value="Big_5"/>
    <property type="match status" value="1"/>
</dbReference>
<dbReference type="InterPro" id="IPR032812">
    <property type="entry name" value="SbsA_Ig"/>
</dbReference>
<evidence type="ECO:0000259" key="4">
    <source>
        <dbReference type="Pfam" id="PF13205"/>
    </source>
</evidence>
<feature type="domain" description="SbsA Ig-like" evidence="4">
    <location>
        <begin position="34"/>
        <end position="133"/>
    </location>
</feature>
<gene>
    <name evidence="5" type="ORF">BACCOPRO_02271</name>
</gene>
<dbReference type="eggNOG" id="COG4704">
    <property type="taxonomic scope" value="Bacteria"/>
</dbReference>
<accession>S0F9K2</accession>
<evidence type="ECO:0000313" key="6">
    <source>
        <dbReference type="Proteomes" id="UP000014073"/>
    </source>
</evidence>
<keyword evidence="1 3" id="KW-0732">Signal</keyword>
<organism evidence="5 6">
    <name type="scientific">Phocaeicola coprophilus DSM 18228 = JCM 13818</name>
    <dbReference type="NCBI Taxonomy" id="547042"/>
    <lineage>
        <taxon>Bacteria</taxon>
        <taxon>Pseudomonadati</taxon>
        <taxon>Bacteroidota</taxon>
        <taxon>Bacteroidia</taxon>
        <taxon>Bacteroidales</taxon>
        <taxon>Bacteroidaceae</taxon>
        <taxon>Phocaeicola</taxon>
    </lineage>
</organism>
<evidence type="ECO:0000256" key="1">
    <source>
        <dbReference type="ARBA" id="ARBA00022729"/>
    </source>
</evidence>
<dbReference type="HOGENOM" id="CLU_014237_2_0_10"/>
<dbReference type="SUPFAM" id="SSF49452">
    <property type="entry name" value="Starch-binding domain-like"/>
    <property type="match status" value="1"/>
</dbReference>
<comment type="caution">
    <text evidence="5">The sequence shown here is derived from an EMBL/GenBank/DDBJ whole genome shotgun (WGS) entry which is preliminary data.</text>
</comment>
<sequence>MNRRRLTQYLTFLLVLAGLYACASQGQPDGGPYDETPPKFVRANPEPGAINNKRKKISIEFDEYIKLEKASEKVIFSPPQQESPELKVNGHRVSVEYMDSLRPNTTYTIDFGDAIVDNNEGNPLGNFAYTFSTGPTIDTMEVSGTILNAQDLEPIKGIQVGLHQNLNDSAFTTLPFDRISRTDSRGHFVIRGIAPGSYRIYALMDGNQNYIFDSKTETIAYQDSLVIPSTTGAVRQDTIWHENDTLHYDTIYQVNYTRFLPDNLLLRAFKEENNLQYLVKSEREQTYRFSLYFNTKADTLPTVKGLDFDEKDAFIIENTERNDTIRYWIKDTTLCERDTLTLQLGYLATDTLGKLVPRTDTLRMVNKINRQRRLAMAEEARKEKEKERKKRAKKGDTLAVETKFLKISVDAPSSLDLNRNITLTFDEPLESIDTTAIHISQKVDTIWEERPFIFLADSVVPRKYQILADWQPGQEYRLNIDSLGFKGIYGLYTNKVENTLKVKTLEATERSI</sequence>
<evidence type="ECO:0000313" key="5">
    <source>
        <dbReference type="EMBL" id="EEF76765.1"/>
    </source>
</evidence>
<reference evidence="5 6" key="1">
    <citation type="submission" date="2008-12" db="EMBL/GenBank/DDBJ databases">
        <authorList>
            <person name="Fulton L."/>
            <person name="Clifton S."/>
            <person name="Fulton B."/>
            <person name="Xu J."/>
            <person name="Minx P."/>
            <person name="Pepin K.H."/>
            <person name="Johnson M."/>
            <person name="Bhonagiri V."/>
            <person name="Nash W.E."/>
            <person name="Mardis E.R."/>
            <person name="Wilson R.K."/>
        </authorList>
    </citation>
    <scope>NUCLEOTIDE SEQUENCE [LARGE SCALE GENOMIC DNA]</scope>
    <source>
        <strain evidence="5 6">DSM 18228</strain>
    </source>
</reference>
<name>S0F9K2_9BACT</name>
<proteinExistence type="predicted"/>
<feature type="signal peptide" evidence="3">
    <location>
        <begin position="1"/>
        <end position="23"/>
    </location>
</feature>
<dbReference type="AlphaFoldDB" id="S0F9K2"/>
<feature type="chain" id="PRO_5004486639" description="SbsA Ig-like domain-containing protein" evidence="3">
    <location>
        <begin position="24"/>
        <end position="512"/>
    </location>
</feature>
<dbReference type="PROSITE" id="PS51257">
    <property type="entry name" value="PROKAR_LIPOPROTEIN"/>
    <property type="match status" value="1"/>
</dbReference>
<dbReference type="InterPro" id="IPR013784">
    <property type="entry name" value="Carb-bd-like_fold"/>
</dbReference>